<comment type="caution">
    <text evidence="1">The sequence shown here is derived from an EMBL/GenBank/DDBJ whole genome shotgun (WGS) entry which is preliminary data.</text>
</comment>
<dbReference type="Proteomes" id="UP001374584">
    <property type="component" value="Unassembled WGS sequence"/>
</dbReference>
<dbReference type="AlphaFoldDB" id="A0AAN9KYN2"/>
<dbReference type="EMBL" id="JAYMYR010000071">
    <property type="protein sequence ID" value="KAK7326280.1"/>
    <property type="molecule type" value="Genomic_DNA"/>
</dbReference>
<evidence type="ECO:0000313" key="2">
    <source>
        <dbReference type="Proteomes" id="UP001374584"/>
    </source>
</evidence>
<proteinExistence type="predicted"/>
<evidence type="ECO:0000313" key="1">
    <source>
        <dbReference type="EMBL" id="KAK7326280.1"/>
    </source>
</evidence>
<accession>A0AAN9KYN2</accession>
<organism evidence="1 2">
    <name type="scientific">Phaseolus coccineus</name>
    <name type="common">Scarlet runner bean</name>
    <name type="synonym">Phaseolus multiflorus</name>
    <dbReference type="NCBI Taxonomy" id="3886"/>
    <lineage>
        <taxon>Eukaryota</taxon>
        <taxon>Viridiplantae</taxon>
        <taxon>Streptophyta</taxon>
        <taxon>Embryophyta</taxon>
        <taxon>Tracheophyta</taxon>
        <taxon>Spermatophyta</taxon>
        <taxon>Magnoliopsida</taxon>
        <taxon>eudicotyledons</taxon>
        <taxon>Gunneridae</taxon>
        <taxon>Pentapetalae</taxon>
        <taxon>rosids</taxon>
        <taxon>fabids</taxon>
        <taxon>Fabales</taxon>
        <taxon>Fabaceae</taxon>
        <taxon>Papilionoideae</taxon>
        <taxon>50 kb inversion clade</taxon>
        <taxon>NPAAA clade</taxon>
        <taxon>indigoferoid/millettioid clade</taxon>
        <taxon>Phaseoleae</taxon>
        <taxon>Phaseolus</taxon>
    </lineage>
</organism>
<gene>
    <name evidence="1" type="ORF">VNO80_33099</name>
</gene>
<sequence length="182" mass="20373">MIQLKLPLLDQVTIVSGRIAIRRDFSLASSYSSLSNWKGSFIFPSSCFPSALASAFLFTKPSDSRFLIIPFPVGREEIEHSAQKEAKLGLLLVLRSSMNPVPALPFRLSHSLVVPMKGLNKKTLVLKAKYHMKEKSQHETRKTLGDKEKKMTLYSVDMAEAHALTLRKGSDLAFYSMKAELT</sequence>
<keyword evidence="2" id="KW-1185">Reference proteome</keyword>
<protein>
    <submittedName>
        <fullName evidence="1">Uncharacterized protein</fullName>
    </submittedName>
</protein>
<name>A0AAN9KYN2_PHACN</name>
<reference evidence="1 2" key="1">
    <citation type="submission" date="2024-01" db="EMBL/GenBank/DDBJ databases">
        <title>The genomes of 5 underutilized Papilionoideae crops provide insights into root nodulation and disease resistanc.</title>
        <authorList>
            <person name="Jiang F."/>
        </authorList>
    </citation>
    <scope>NUCLEOTIDE SEQUENCE [LARGE SCALE GENOMIC DNA]</scope>
    <source>
        <strain evidence="1">JINMINGXINNONG_FW02</strain>
        <tissue evidence="1">Leaves</tissue>
    </source>
</reference>